<comment type="caution">
    <text evidence="8">The sequence shown here is derived from an EMBL/GenBank/DDBJ whole genome shotgun (WGS) entry which is preliminary data.</text>
</comment>
<evidence type="ECO:0000256" key="3">
    <source>
        <dbReference type="ARBA" id="ARBA00022723"/>
    </source>
</evidence>
<reference evidence="8 9" key="1">
    <citation type="submission" date="2014-04" db="EMBL/GenBank/DDBJ databases">
        <title>Draft genome sequence of Hydrogenovibrio marinus MH-110, a model organism for aerobic H2 metabolism.</title>
        <authorList>
            <person name="Cha H.J."/>
            <person name="Jo B.H."/>
            <person name="Hwang B.H."/>
        </authorList>
    </citation>
    <scope>NUCLEOTIDE SEQUENCE [LARGE SCALE GENOMIC DNA]</scope>
    <source>
        <strain evidence="8 9">MH-110</strain>
    </source>
</reference>
<keyword evidence="5" id="KW-0464">Manganese</keyword>
<dbReference type="CDD" id="cd07398">
    <property type="entry name" value="MPP_YbbF-LpxH"/>
    <property type="match status" value="1"/>
</dbReference>
<dbReference type="SUPFAM" id="SSF56300">
    <property type="entry name" value="Metallo-dependent phosphatases"/>
    <property type="match status" value="1"/>
</dbReference>
<dbReference type="Proteomes" id="UP000027341">
    <property type="component" value="Unassembled WGS sequence"/>
</dbReference>
<feature type="domain" description="Calcineurin-like phosphoesterase" evidence="7">
    <location>
        <begin position="35"/>
        <end position="235"/>
    </location>
</feature>
<dbReference type="PANTHER" id="PTHR34990:SF2">
    <property type="entry name" value="BLL8164 PROTEIN"/>
    <property type="match status" value="1"/>
</dbReference>
<evidence type="ECO:0000256" key="5">
    <source>
        <dbReference type="ARBA" id="ARBA00023211"/>
    </source>
</evidence>
<dbReference type="GO" id="GO:0008758">
    <property type="term" value="F:UDP-2,3-diacylglucosamine hydrolase activity"/>
    <property type="evidence" value="ECO:0007669"/>
    <property type="project" value="TreeGrafter"/>
</dbReference>
<evidence type="ECO:0000256" key="1">
    <source>
        <dbReference type="ARBA" id="ARBA00022475"/>
    </source>
</evidence>
<proteinExistence type="predicted"/>
<evidence type="ECO:0000313" key="9">
    <source>
        <dbReference type="Proteomes" id="UP000027341"/>
    </source>
</evidence>
<dbReference type="GO" id="GO:0046872">
    <property type="term" value="F:metal ion binding"/>
    <property type="evidence" value="ECO:0007669"/>
    <property type="project" value="UniProtKB-KW"/>
</dbReference>
<dbReference type="InterPro" id="IPR004843">
    <property type="entry name" value="Calcineurin-like_PHP"/>
</dbReference>
<feature type="region of interest" description="Disordered" evidence="6">
    <location>
        <begin position="282"/>
        <end position="306"/>
    </location>
</feature>
<dbReference type="EMBL" id="JMIU01000001">
    <property type="protein sequence ID" value="KDN94940.1"/>
    <property type="molecule type" value="Genomic_DNA"/>
</dbReference>
<dbReference type="STRING" id="28885.EI16_01105"/>
<dbReference type="InterPro" id="IPR029052">
    <property type="entry name" value="Metallo-depent_PP-like"/>
</dbReference>
<organism evidence="8 9">
    <name type="scientific">Hydrogenovibrio marinus</name>
    <dbReference type="NCBI Taxonomy" id="28885"/>
    <lineage>
        <taxon>Bacteria</taxon>
        <taxon>Pseudomonadati</taxon>
        <taxon>Pseudomonadota</taxon>
        <taxon>Gammaproteobacteria</taxon>
        <taxon>Thiotrichales</taxon>
        <taxon>Piscirickettsiaceae</taxon>
        <taxon>Hydrogenovibrio</taxon>
    </lineage>
</organism>
<gene>
    <name evidence="8" type="ORF">EI16_01105</name>
</gene>
<evidence type="ECO:0000313" key="8">
    <source>
        <dbReference type="EMBL" id="KDN94940.1"/>
    </source>
</evidence>
<dbReference type="InterPro" id="IPR043461">
    <property type="entry name" value="LpxH-like"/>
</dbReference>
<evidence type="ECO:0000256" key="4">
    <source>
        <dbReference type="ARBA" id="ARBA00023136"/>
    </source>
</evidence>
<sequence>MQDRQKLDSMPDWMASIAKDDLIVAENTHHHQHYKTIFISDVHLGSKGAKAEFLADFLKYNHCETLYLVGDIIDGWRLRKRIFWPQEHTNVIRRILTKAKRGTKVIFVTGNHDEFLRRYSGIDFGNILLTDQTEHRCVNGDRLLVVHGDKYDSVVQTRKWLAVLGDWGYETLVRFNTHFNKVRQLFGMRYWSLSSYVKQKVKSAVAFITAYEEAVVKDCHLHGYQGVVCGHIHHPEIRDIEGIDYYNCGDWVESCTAIVETTEGKMKLLRWVDIDHNTKAAFSNEPAGESQDDVSTKADDKESVTV</sequence>
<evidence type="ECO:0000259" key="7">
    <source>
        <dbReference type="Pfam" id="PF00149"/>
    </source>
</evidence>
<keyword evidence="4" id="KW-0472">Membrane</keyword>
<keyword evidence="1" id="KW-1003">Cell membrane</keyword>
<evidence type="ECO:0000256" key="2">
    <source>
        <dbReference type="ARBA" id="ARBA00022519"/>
    </source>
</evidence>
<feature type="compositionally biased region" description="Basic and acidic residues" evidence="6">
    <location>
        <begin position="294"/>
        <end position="306"/>
    </location>
</feature>
<keyword evidence="3" id="KW-0479">Metal-binding</keyword>
<dbReference type="Pfam" id="PF00149">
    <property type="entry name" value="Metallophos"/>
    <property type="match status" value="1"/>
</dbReference>
<dbReference type="GO" id="GO:0009245">
    <property type="term" value="P:lipid A biosynthetic process"/>
    <property type="evidence" value="ECO:0007669"/>
    <property type="project" value="TreeGrafter"/>
</dbReference>
<name>A0A066ZXU8_HYDMR</name>
<dbReference type="AlphaFoldDB" id="A0A066ZXU8"/>
<accession>A0A066ZXU8</accession>
<dbReference type="Gene3D" id="3.60.21.10">
    <property type="match status" value="1"/>
</dbReference>
<dbReference type="PANTHER" id="PTHR34990">
    <property type="entry name" value="UDP-2,3-DIACYLGLUCOSAMINE HYDROLASE-RELATED"/>
    <property type="match status" value="1"/>
</dbReference>
<keyword evidence="2" id="KW-0997">Cell inner membrane</keyword>
<keyword evidence="9" id="KW-1185">Reference proteome</keyword>
<evidence type="ECO:0000256" key="6">
    <source>
        <dbReference type="SAM" id="MobiDB-lite"/>
    </source>
</evidence>
<protein>
    <submittedName>
        <fullName evidence="8">Serine/threonine protein phosphatase</fullName>
    </submittedName>
</protein>
<dbReference type="GO" id="GO:0016020">
    <property type="term" value="C:membrane"/>
    <property type="evidence" value="ECO:0007669"/>
    <property type="project" value="GOC"/>
</dbReference>